<dbReference type="RefSeq" id="WP_009628521.1">
    <property type="nucleotide sequence ID" value="NZ_VBTY01000175.1"/>
</dbReference>
<dbReference type="Gene3D" id="2.70.70.10">
    <property type="entry name" value="Glucose Permease (Domain IIA)"/>
    <property type="match status" value="1"/>
</dbReference>
<dbReference type="GO" id="GO:0004252">
    <property type="term" value="F:serine-type endopeptidase activity"/>
    <property type="evidence" value="ECO:0007669"/>
    <property type="project" value="UniProtKB-UniRule"/>
</dbReference>
<feature type="domain" description="Peptidase C-terminal archaeal/bacterial" evidence="8">
    <location>
        <begin position="1298"/>
        <end position="1362"/>
    </location>
</feature>
<dbReference type="SUPFAM" id="SSF51261">
    <property type="entry name" value="Duplicated hybrid motif"/>
    <property type="match status" value="1"/>
</dbReference>
<dbReference type="InterPro" id="IPR011055">
    <property type="entry name" value="Dup_hybrid_motif"/>
</dbReference>
<keyword evidence="2 4" id="KW-0378">Hydrolase</keyword>
<evidence type="ECO:0000256" key="2">
    <source>
        <dbReference type="ARBA" id="ARBA00022801"/>
    </source>
</evidence>
<comment type="similarity">
    <text evidence="4">Belongs to the peptidase S8 family.</text>
</comment>
<dbReference type="Pfam" id="PF13448">
    <property type="entry name" value="DUF4114"/>
    <property type="match status" value="1"/>
</dbReference>
<feature type="domain" description="M23ase beta-sheet core" evidence="7">
    <location>
        <begin position="2225"/>
        <end position="2316"/>
    </location>
</feature>
<proteinExistence type="inferred from homology"/>
<dbReference type="PANTHER" id="PTHR35580">
    <property type="entry name" value="CELL SURFACE GLYCOPROTEIN (S-LAYER PROTEIN)-LIKE PROTEIN"/>
    <property type="match status" value="1"/>
</dbReference>
<evidence type="ECO:0000256" key="1">
    <source>
        <dbReference type="ARBA" id="ARBA00022670"/>
    </source>
</evidence>
<evidence type="ECO:0000259" key="6">
    <source>
        <dbReference type="Pfam" id="PF00082"/>
    </source>
</evidence>
<feature type="active site" description="Charge relay system" evidence="4">
    <location>
        <position position="375"/>
    </location>
</feature>
<keyword evidence="1 4" id="KW-0645">Protease</keyword>
<evidence type="ECO:0000259" key="7">
    <source>
        <dbReference type="Pfam" id="PF01551"/>
    </source>
</evidence>
<dbReference type="SUPFAM" id="SSF89260">
    <property type="entry name" value="Collagen-binding domain"/>
    <property type="match status" value="4"/>
</dbReference>
<feature type="domain" description="DUF4114" evidence="10">
    <location>
        <begin position="206"/>
        <end position="289"/>
    </location>
</feature>
<organism evidence="11 12">
    <name type="scientific">Pseudanabaena catenata USMAC16</name>
    <dbReference type="NCBI Taxonomy" id="1855837"/>
    <lineage>
        <taxon>Bacteria</taxon>
        <taxon>Bacillati</taxon>
        <taxon>Cyanobacteriota</taxon>
        <taxon>Cyanophyceae</taxon>
        <taxon>Pseudanabaenales</taxon>
        <taxon>Pseudanabaenaceae</taxon>
        <taxon>Pseudanabaena</taxon>
    </lineage>
</organism>
<feature type="compositionally biased region" description="Polar residues" evidence="5">
    <location>
        <begin position="1"/>
        <end position="17"/>
    </location>
</feature>
<dbReference type="SUPFAM" id="SSF52743">
    <property type="entry name" value="Subtilisin-like"/>
    <property type="match status" value="1"/>
</dbReference>
<dbReference type="InterPro" id="IPR015500">
    <property type="entry name" value="Peptidase_S8_subtilisin-rel"/>
</dbReference>
<reference evidence="11" key="1">
    <citation type="submission" date="2019-05" db="EMBL/GenBank/DDBJ databases">
        <title>Whole genome sequencing of Pseudanabaena catenata USMAC16.</title>
        <authorList>
            <person name="Khan Z."/>
            <person name="Omar W.M."/>
            <person name="Convey P."/>
            <person name="Merican F."/>
            <person name="Najimudin N."/>
        </authorList>
    </citation>
    <scope>NUCLEOTIDE SEQUENCE</scope>
    <source>
        <strain evidence="11">USMAC16</strain>
    </source>
</reference>
<accession>A0A9X4MHK1</accession>
<dbReference type="PROSITE" id="PS51892">
    <property type="entry name" value="SUBTILASE"/>
    <property type="match status" value="1"/>
</dbReference>
<dbReference type="Pfam" id="PF06739">
    <property type="entry name" value="SBBP"/>
    <property type="match status" value="5"/>
</dbReference>
<dbReference type="InterPro" id="IPR011042">
    <property type="entry name" value="6-blade_b-propeller_TolB-like"/>
</dbReference>
<dbReference type="Pfam" id="PF00082">
    <property type="entry name" value="Peptidase_S8"/>
    <property type="match status" value="1"/>
</dbReference>
<comment type="caution">
    <text evidence="11">The sequence shown here is derived from an EMBL/GenBank/DDBJ whole genome shotgun (WGS) entry which is preliminary data.</text>
</comment>
<dbReference type="InterPro" id="IPR036852">
    <property type="entry name" value="Peptidase_S8/S53_dom_sf"/>
</dbReference>
<dbReference type="Gene3D" id="3.40.50.200">
    <property type="entry name" value="Peptidase S8/S53 domain"/>
    <property type="match status" value="1"/>
</dbReference>
<dbReference type="GO" id="GO:0006508">
    <property type="term" value="P:proteolysis"/>
    <property type="evidence" value="ECO:0007669"/>
    <property type="project" value="UniProtKB-KW"/>
</dbReference>
<dbReference type="Pfam" id="PF04151">
    <property type="entry name" value="PPC"/>
    <property type="match status" value="2"/>
</dbReference>
<feature type="active site" description="Charge relay system" evidence="4">
    <location>
        <position position="546"/>
    </location>
</feature>
<dbReference type="EMBL" id="VBTY01000175">
    <property type="protein sequence ID" value="MDG3496344.1"/>
    <property type="molecule type" value="Genomic_DNA"/>
</dbReference>
<evidence type="ECO:0000256" key="3">
    <source>
        <dbReference type="ARBA" id="ARBA00022825"/>
    </source>
</evidence>
<gene>
    <name evidence="11" type="ORF">FEV09_17530</name>
</gene>
<dbReference type="SUPFAM" id="SSF101898">
    <property type="entry name" value="NHL repeat"/>
    <property type="match status" value="1"/>
</dbReference>
<evidence type="ECO:0000259" key="9">
    <source>
        <dbReference type="Pfam" id="PF08239"/>
    </source>
</evidence>
<keyword evidence="3 4" id="KW-0720">Serine protease</keyword>
<dbReference type="InterPro" id="IPR010620">
    <property type="entry name" value="SBBP_repeat"/>
</dbReference>
<dbReference type="InterPro" id="IPR052918">
    <property type="entry name" value="Motility_Chemotaxis_Reg"/>
</dbReference>
<name>A0A9X4MHK1_9CYAN</name>
<evidence type="ECO:0000313" key="11">
    <source>
        <dbReference type="EMBL" id="MDG3496344.1"/>
    </source>
</evidence>
<evidence type="ECO:0000256" key="5">
    <source>
        <dbReference type="SAM" id="MobiDB-lite"/>
    </source>
</evidence>
<evidence type="ECO:0000259" key="8">
    <source>
        <dbReference type="Pfam" id="PF04151"/>
    </source>
</evidence>
<protein>
    <submittedName>
        <fullName evidence="11">SBBP repeat-containing protein</fullName>
    </submittedName>
</protein>
<keyword evidence="12" id="KW-1185">Reference proteome</keyword>
<sequence>MSSNNLQSNSGKNLDNSGKSRKSKIKIRILEPRLTPSGLFDSGDLQVPVLTDLLTDHHVGNSLDTSHDLSHPTDVVNVPNTTPVETPVHTEVAPLVETVQILSAIAPPTALVANFDSGVFTVGETGKISIDFLHDGGGYQGQLAIFSLTGMESLDPNSTEFIHEAATRALSNSNLGHILIDDITNGAHFASGDNSGQYLGEQTFTMQAGDRFGMMLVPNGTVQTVAGHPDIGGDLRPLFSMATANPNDAYHVGQITDVYGDGKTFVFEDLRVDHVSDGDFNDLVFHLKGATGQAATFDQLLADGTMSPAQDWRNGDLGHQISEYIPPSNQPLIGIIDTGFAAHNPDINYSNITLGHDYIGHDADPLLQAGEGSEHGTHILGIIGATQDNGIGIDGINDQAPIWLGRAVGSGEWANSLTEFVNHSVASGHDNAVVNLSLDLTQVNADGSVTTRYEFTPQERAALELARQHHVLIVAAAGNDGGVMSVLGQASQEFDNIITVGAADGLGRADYSNYGYGLDILADGGTIADPMLSTVGDGVGTMAGTSVATAEVTGAISKIWAANPDLSYRQVIGIVKQSAIDLDTPGWDMQTGAGLLNLAGAIALATSTKGEVYDPLSFSIPTTWGGEGKVTPEERAANGGQSIGLEWIRQFGTAGNDIATSIAVDAAGNLYVSGRTIGGGNGDTSWVAKYDKNGVQQWIKNLGFSSANSITVDPLGINVYVAGDTGSAAWLGRLDSNQGDIYWIERLQNNFQTSGLGVAVDKNSNPYITGRTLGSLGGVNQGGPDAWVAKYSLTGQQLWVKQLGTTNYDESWGVGVDGTGNVYLAGGTNGTLAGVNSGYTDAWIAKYDGNGNRVWVRQLGTSSNEDARNIVVDQQGNSYVVGITNGALGGSNTNGFPDAWLAKYDTNGSKLWTRQLGTAWQEDGLGISLDNTGNVYITGDTYNALGSTAGLAGTNAGLNDAFVAKYDNSGNIQWVKQIGTSAEDISQDVVVDSAGNIYIAGRTTGSLEGTQRGLGDAFIAKFGVTPTDDSLATARNLGDILGSQTVANFVGDADLQDYYRFNVSVASDLKVLLNGLSADANLELLDSNGISLFKSQSTGNNSELITTPLNQGAYYLRVYSGGTGANTNYTMNITGTPIAPPDTVGDDINNALNIGNLDGTRIFNEFVGDTDPYDYYRFTLNKDSQFSLVLNGVSATGSVANPNVNMFKLNSDGTFYPFSGSNVVNGSNTINDLFLAGTYIVRVGDNVSALINSNYNLTLTAKVFDAGNTPATARNIGNLIGTGSQAFKDEIGNGDPQDYYRFYVPSGTDVKFDLSGLNSPTDVQVLKDVGGTLVPVQTLTGQQNIADLALRLSTGTYYLRVAPTASTDSTSYDLNVSWASREPKDLKINFDSTYGSGKDIYITGKVFDPDGFGDLDKILLTVLQQGGTSKDYTITNFTPSATDPRWAEFSYNLGRLAPGNYAYNAAAYDKSGGTSGRNITIGGYPVTVVYTPEDTAGDIPAQARNLGVLNGILTASDYVGTTDPNDYYRFTVPPTTHFTGLTNVKINLNGMSGDADLSLYQLRSDGSMGWVPGWSTSQSSTMSESIDTMLNSGDYLISVTSGGIKLVPASPNTTYNLTIASPTVSTIALNQSVSGVFDSASARQAFDGNTYAYQNYILTGATAGQNIKISLDANGFAPQLAVVDVKTGIQRYLSSAGNTSLEFTVPSDWDYQIQVTSPTPNAIGSYILSTAIATKNNDNPSGTFVVGTDANGNVFPAFAEAINYYGISGVPTSEVYRAGNGYIQEFYGTDGAGKYYMMFEDGASTAFLLGGDLLDYYLNNGGVGRFGYPISEVKPDPKSSFSTQYFRKGSLVIHNGQVYGYDGTPPIAGTPIPNPSTPTQTGRVNTTSGVFFRSQPSGTAPKLQNNVVPFNTTFKIIQKVDGGFYANGSRNDWYEIEYNGKRGYVAVAYTDLVSDFTPPSLSDTKIINEVNMSVSTGVDGTLIESTGILISPAYLRSQPWVSDSTGMSVLPAGSEFTVISKVTTDNPNYPTWYKVQINDNSGFSWAYIWDGNIQIDEPFIDNGGLDIIPVSSTTKEFLGTVKKNKFGGVTVRTSNSTTSSKIIKIESGTKLTFSEEKVDEKGIHWFRIKSSSLYKKKKINGRWVSGTEINLEVTPTPTPTPTPSNPVMPSNGLFSEDATDTRQELNELPEFQAMSKLLFGTTHIANGGYLQDYSGIAAPTNYKAFHAGIDIQASYNTPIQALVGGKVINVQTKKGKASDMLGYNDPSASNVFGAIAVYNEALDKTFIYLHMKSSNVNVGDLVEAGQIIGNSGHTGAWKTQIDPVTKEVKKDPVTKEVIYYPVDHFHIEVQNHKSQSPYLNGVPPTGSGTEKKLILKDPIQDAKNAEIIKALIRSRTVNPINAFLEAKAKNQIKAPL</sequence>
<dbReference type="InterPro" id="IPR007280">
    <property type="entry name" value="Peptidase_C_arc/bac"/>
</dbReference>
<feature type="domain" description="SH3b" evidence="9">
    <location>
        <begin position="1888"/>
        <end position="1949"/>
    </location>
</feature>
<dbReference type="Gene3D" id="2.120.10.30">
    <property type="entry name" value="TolB, C-terminal domain"/>
    <property type="match status" value="2"/>
</dbReference>
<dbReference type="Proteomes" id="UP001152872">
    <property type="component" value="Unassembled WGS sequence"/>
</dbReference>
<dbReference type="PANTHER" id="PTHR35580:SF1">
    <property type="entry name" value="PHYTASE-LIKE DOMAIN-CONTAINING PROTEIN"/>
    <property type="match status" value="1"/>
</dbReference>
<dbReference type="Pfam" id="PF08239">
    <property type="entry name" value="SH3_3"/>
    <property type="match status" value="1"/>
</dbReference>
<dbReference type="PRINTS" id="PR00723">
    <property type="entry name" value="SUBTILISIN"/>
</dbReference>
<feature type="active site" description="Charge relay system" evidence="4">
    <location>
        <position position="337"/>
    </location>
</feature>
<dbReference type="InterPro" id="IPR025193">
    <property type="entry name" value="DUF4114"/>
</dbReference>
<dbReference type="CDD" id="cd12797">
    <property type="entry name" value="M23_peptidase"/>
    <property type="match status" value="1"/>
</dbReference>
<feature type="domain" description="Peptidase S8/S53" evidence="6">
    <location>
        <begin position="330"/>
        <end position="594"/>
    </location>
</feature>
<evidence type="ECO:0000313" key="12">
    <source>
        <dbReference type="Proteomes" id="UP001152872"/>
    </source>
</evidence>
<dbReference type="Gene3D" id="2.30.30.40">
    <property type="entry name" value="SH3 Domains"/>
    <property type="match status" value="1"/>
</dbReference>
<evidence type="ECO:0000256" key="4">
    <source>
        <dbReference type="PROSITE-ProRule" id="PRU01240"/>
    </source>
</evidence>
<evidence type="ECO:0000259" key="10">
    <source>
        <dbReference type="Pfam" id="PF13448"/>
    </source>
</evidence>
<dbReference type="InterPro" id="IPR000209">
    <property type="entry name" value="Peptidase_S8/S53_dom"/>
</dbReference>
<dbReference type="InterPro" id="IPR016047">
    <property type="entry name" value="M23ase_b-sheet_dom"/>
</dbReference>
<dbReference type="Gene3D" id="2.60.120.380">
    <property type="match status" value="5"/>
</dbReference>
<dbReference type="Pfam" id="PF01551">
    <property type="entry name" value="Peptidase_M23"/>
    <property type="match status" value="1"/>
</dbReference>
<feature type="domain" description="Peptidase C-terminal archaeal/bacterial" evidence="8">
    <location>
        <begin position="1057"/>
        <end position="1120"/>
    </location>
</feature>
<dbReference type="InterPro" id="IPR003646">
    <property type="entry name" value="SH3-like_bac-type"/>
</dbReference>
<feature type="region of interest" description="Disordered" evidence="5">
    <location>
        <begin position="1"/>
        <end position="22"/>
    </location>
</feature>